<feature type="chain" id="PRO_5011454155" evidence="1">
    <location>
        <begin position="29"/>
        <end position="149"/>
    </location>
</feature>
<evidence type="ECO:0000313" key="3">
    <source>
        <dbReference type="EMBL" id="SFV26672.1"/>
    </source>
</evidence>
<dbReference type="STRING" id="51670.SAMN04488557_0552"/>
<organism evidence="3 4">
    <name type="scientific">Hyphomicrobium facile</name>
    <dbReference type="NCBI Taxonomy" id="51670"/>
    <lineage>
        <taxon>Bacteria</taxon>
        <taxon>Pseudomonadati</taxon>
        <taxon>Pseudomonadota</taxon>
        <taxon>Alphaproteobacteria</taxon>
        <taxon>Hyphomicrobiales</taxon>
        <taxon>Hyphomicrobiaceae</taxon>
        <taxon>Hyphomicrobium</taxon>
    </lineage>
</organism>
<dbReference type="PANTHER" id="PTHR38599">
    <property type="entry name" value="CUPIN DOMAIN PROTEIN (AFU_ORTHOLOGUE AFUA_3G13620)"/>
    <property type="match status" value="1"/>
</dbReference>
<proteinExistence type="predicted"/>
<dbReference type="Gene3D" id="2.60.120.10">
    <property type="entry name" value="Jelly Rolls"/>
    <property type="match status" value="1"/>
</dbReference>
<keyword evidence="4" id="KW-1185">Reference proteome</keyword>
<evidence type="ECO:0000259" key="2">
    <source>
        <dbReference type="Pfam" id="PF07883"/>
    </source>
</evidence>
<dbReference type="InterPro" id="IPR011051">
    <property type="entry name" value="RmlC_Cupin_sf"/>
</dbReference>
<dbReference type="InterPro" id="IPR014710">
    <property type="entry name" value="RmlC-like_jellyroll"/>
</dbReference>
<dbReference type="CDD" id="cd02236">
    <property type="entry name" value="cupin_CV2614-like"/>
    <property type="match status" value="1"/>
</dbReference>
<dbReference type="RefSeq" id="WP_092863883.1">
    <property type="nucleotide sequence ID" value="NZ_FPCH01000001.1"/>
</dbReference>
<dbReference type="InterPro" id="IPR013096">
    <property type="entry name" value="Cupin_2"/>
</dbReference>
<reference evidence="4" key="1">
    <citation type="submission" date="2016-10" db="EMBL/GenBank/DDBJ databases">
        <authorList>
            <person name="Varghese N."/>
            <person name="Submissions S."/>
        </authorList>
    </citation>
    <scope>NUCLEOTIDE SEQUENCE [LARGE SCALE GENOMIC DNA]</scope>
    <source>
        <strain evidence="4">DSM 1565</strain>
    </source>
</reference>
<sequence length="149" mass="15510">MSLTISKKVLLALSAPALFALGAATAMALAPSITFTPLLQTSKTVADEPIVYPTGAPAKITAGYIDVPPGVSTGWHQHGIPLVGMVMEGELTVDYGNKGKRTYKPGDTFVEAIHQTHQGTNTGTGPLRLLAIFIGAEGMPTSIPEKAPE</sequence>
<name>A0A1I7MW75_9HYPH</name>
<dbReference type="Proteomes" id="UP000199423">
    <property type="component" value="Unassembled WGS sequence"/>
</dbReference>
<feature type="signal peptide" evidence="1">
    <location>
        <begin position="1"/>
        <end position="28"/>
    </location>
</feature>
<protein>
    <submittedName>
        <fullName evidence="3">Cupin domain-containing protein</fullName>
    </submittedName>
</protein>
<gene>
    <name evidence="3" type="ORF">SAMN04488557_0552</name>
</gene>
<evidence type="ECO:0000313" key="4">
    <source>
        <dbReference type="Proteomes" id="UP000199423"/>
    </source>
</evidence>
<keyword evidence="1" id="KW-0732">Signal</keyword>
<accession>A0A1I7MW75</accession>
<dbReference type="EMBL" id="FPCH01000001">
    <property type="protein sequence ID" value="SFV26672.1"/>
    <property type="molecule type" value="Genomic_DNA"/>
</dbReference>
<dbReference type="PANTHER" id="PTHR38599:SF1">
    <property type="entry name" value="CUPIN DOMAIN PROTEIN (AFU_ORTHOLOGUE AFUA_3G13620)"/>
    <property type="match status" value="1"/>
</dbReference>
<dbReference type="SUPFAM" id="SSF51182">
    <property type="entry name" value="RmlC-like cupins"/>
    <property type="match status" value="1"/>
</dbReference>
<dbReference type="AlphaFoldDB" id="A0A1I7MW75"/>
<evidence type="ECO:0000256" key="1">
    <source>
        <dbReference type="SAM" id="SignalP"/>
    </source>
</evidence>
<dbReference type="Pfam" id="PF07883">
    <property type="entry name" value="Cupin_2"/>
    <property type="match status" value="1"/>
</dbReference>
<dbReference type="OrthoDB" id="9800684at2"/>
<feature type="domain" description="Cupin type-2" evidence="2">
    <location>
        <begin position="64"/>
        <end position="133"/>
    </location>
</feature>